<accession>A0A5S9IIP3</accession>
<organism evidence="2 3">
    <name type="scientific">Uabimicrobium amorphum</name>
    <dbReference type="NCBI Taxonomy" id="2596890"/>
    <lineage>
        <taxon>Bacteria</taxon>
        <taxon>Pseudomonadati</taxon>
        <taxon>Planctomycetota</taxon>
        <taxon>Candidatus Uabimicrobiia</taxon>
        <taxon>Candidatus Uabimicrobiales</taxon>
        <taxon>Candidatus Uabimicrobiaceae</taxon>
        <taxon>Candidatus Uabimicrobium</taxon>
    </lineage>
</organism>
<evidence type="ECO:0000313" key="2">
    <source>
        <dbReference type="EMBL" id="BBM82523.1"/>
    </source>
</evidence>
<feature type="transmembrane region" description="Helical" evidence="1">
    <location>
        <begin position="147"/>
        <end position="169"/>
    </location>
</feature>
<keyword evidence="1" id="KW-0472">Membrane</keyword>
<feature type="transmembrane region" description="Helical" evidence="1">
    <location>
        <begin position="123"/>
        <end position="141"/>
    </location>
</feature>
<dbReference type="Proteomes" id="UP000326354">
    <property type="component" value="Chromosome"/>
</dbReference>
<evidence type="ECO:0000313" key="3">
    <source>
        <dbReference type="Proteomes" id="UP000326354"/>
    </source>
</evidence>
<gene>
    <name evidence="2" type="ORF">UABAM_00866</name>
</gene>
<keyword evidence="1" id="KW-0812">Transmembrane</keyword>
<protein>
    <recommendedName>
        <fullName evidence="4">MotA/TolQ/ExbB proton channel domain-containing protein</fullName>
    </recommendedName>
</protein>
<dbReference type="RefSeq" id="WP_151966763.1">
    <property type="nucleotide sequence ID" value="NZ_AP019860.1"/>
</dbReference>
<feature type="transmembrane region" description="Helical" evidence="1">
    <location>
        <begin position="6"/>
        <end position="30"/>
    </location>
</feature>
<evidence type="ECO:0000256" key="1">
    <source>
        <dbReference type="SAM" id="Phobius"/>
    </source>
</evidence>
<keyword evidence="1" id="KW-1133">Transmembrane helix</keyword>
<evidence type="ECO:0008006" key="4">
    <source>
        <dbReference type="Google" id="ProtNLM"/>
    </source>
</evidence>
<dbReference type="AlphaFoldDB" id="A0A5S9IIP3"/>
<proteinExistence type="predicted"/>
<sequence>MNLLVFIIPLDLIVNLVVVMITLAFIRYFAKKSAKDFKEVKKRLKSESELYTEIILGVESAGQSVCNPGLQDRQMRIAIWELYNNLRVQPNKQSKSITLQRKLLEKKEEIYHLLERGRVEIETLPFMGIIGTLVGFAISFFTNQFSFNVNGIGFFLAASSTIFALSYLINLKKTHEAETLALFDYFNEQQNSLEKIMTSYEGFRLLEDWLKRWPQLLDAEKPLATTQEISMEHFID</sequence>
<name>A0A5S9IIP3_UABAM</name>
<dbReference type="EMBL" id="AP019860">
    <property type="protein sequence ID" value="BBM82523.1"/>
    <property type="molecule type" value="Genomic_DNA"/>
</dbReference>
<reference evidence="2 3" key="1">
    <citation type="submission" date="2019-08" db="EMBL/GenBank/DDBJ databases">
        <title>Complete genome sequence of Candidatus Uab amorphum.</title>
        <authorList>
            <person name="Shiratori T."/>
            <person name="Suzuki S."/>
            <person name="Kakizawa Y."/>
            <person name="Ishida K."/>
        </authorList>
    </citation>
    <scope>NUCLEOTIDE SEQUENCE [LARGE SCALE GENOMIC DNA]</scope>
    <source>
        <strain evidence="2 3">SRT547</strain>
    </source>
</reference>
<keyword evidence="3" id="KW-1185">Reference proteome</keyword>
<dbReference type="KEGG" id="uam:UABAM_00866"/>